<comment type="caution">
    <text evidence="2">The sequence shown here is derived from an EMBL/GenBank/DDBJ whole genome shotgun (WGS) entry which is preliminary data.</text>
</comment>
<organism evidence="2">
    <name type="scientific">Salmonella enteritidis</name>
    <dbReference type="NCBI Taxonomy" id="149539"/>
    <lineage>
        <taxon>Bacteria</taxon>
        <taxon>Pseudomonadati</taxon>
        <taxon>Pseudomonadota</taxon>
        <taxon>Gammaproteobacteria</taxon>
        <taxon>Enterobacterales</taxon>
        <taxon>Enterobacteriaceae</taxon>
        <taxon>Salmonella</taxon>
    </lineage>
</organism>
<sequence>MINVLSKITGGLIPAYRLGAQVSDGPVSSSKFKENLDGRLEKLRNRGEQPIICYEVAIHAARAGNAITKEAEKTLKAEKNYSINYLALMNISASTSRGYFDSREIKESGFLNFEQQGNGIQHTAYLHKDSNGTLILAHNNSLSLDKELSPTNGQPECRGGANVYNITSGYDADINRYMTNNNYSFHYTPASKINEKF</sequence>
<feature type="domain" description="DUF8038" evidence="1">
    <location>
        <begin position="34"/>
        <end position="197"/>
    </location>
</feature>
<dbReference type="AlphaFoldDB" id="A0A6Y0UJM2"/>
<gene>
    <name evidence="2" type="ORF">GJG76_23055</name>
</gene>
<dbReference type="EMBL" id="DAAGKT010000026">
    <property type="protein sequence ID" value="HAB3459159.1"/>
    <property type="molecule type" value="Genomic_DNA"/>
</dbReference>
<dbReference type="InterPro" id="IPR058351">
    <property type="entry name" value="DUF8038"/>
</dbReference>
<dbReference type="Pfam" id="PF26124">
    <property type="entry name" value="DUF8038"/>
    <property type="match status" value="1"/>
</dbReference>
<evidence type="ECO:0000313" key="2">
    <source>
        <dbReference type="EMBL" id="HAB3459159.1"/>
    </source>
</evidence>
<evidence type="ECO:0000259" key="1">
    <source>
        <dbReference type="Pfam" id="PF26124"/>
    </source>
</evidence>
<proteinExistence type="predicted"/>
<name>A0A6Y0UJM2_SALEN</name>
<protein>
    <recommendedName>
        <fullName evidence="1">DUF8038 domain-containing protein</fullName>
    </recommendedName>
</protein>
<accession>A0A6Y0UJM2</accession>
<reference evidence="2" key="2">
    <citation type="submission" date="2019-02" db="EMBL/GenBank/DDBJ databases">
        <authorList>
            <consortium name="NCBI Pathogen Detection Project"/>
        </authorList>
    </citation>
    <scope>NUCLEOTIDE SEQUENCE</scope>
    <source>
        <strain evidence="2">ILBSalm5516467</strain>
    </source>
</reference>
<reference evidence="2" key="1">
    <citation type="journal article" date="2018" name="Genome Biol.">
        <title>SKESA: strategic k-mer extension for scrupulous assemblies.</title>
        <authorList>
            <person name="Souvorov A."/>
            <person name="Agarwala R."/>
            <person name="Lipman D.J."/>
        </authorList>
    </citation>
    <scope>NUCLEOTIDE SEQUENCE</scope>
    <source>
        <strain evidence="2">ILBSalm5516467</strain>
    </source>
</reference>